<dbReference type="EMBL" id="BTRK01000005">
    <property type="protein sequence ID" value="GMR53800.1"/>
    <property type="molecule type" value="Genomic_DNA"/>
</dbReference>
<dbReference type="SUPFAM" id="SSF48726">
    <property type="entry name" value="Immunoglobulin"/>
    <property type="match status" value="1"/>
</dbReference>
<dbReference type="Proteomes" id="UP001328107">
    <property type="component" value="Unassembled WGS sequence"/>
</dbReference>
<protein>
    <recommendedName>
        <fullName evidence="2">Ig-like domain-containing protein</fullName>
    </recommendedName>
</protein>
<dbReference type="PROSITE" id="PS50835">
    <property type="entry name" value="IG_LIKE"/>
    <property type="match status" value="1"/>
</dbReference>
<organism evidence="3 4">
    <name type="scientific">Pristionchus mayeri</name>
    <dbReference type="NCBI Taxonomy" id="1317129"/>
    <lineage>
        <taxon>Eukaryota</taxon>
        <taxon>Metazoa</taxon>
        <taxon>Ecdysozoa</taxon>
        <taxon>Nematoda</taxon>
        <taxon>Chromadorea</taxon>
        <taxon>Rhabditida</taxon>
        <taxon>Rhabditina</taxon>
        <taxon>Diplogasteromorpha</taxon>
        <taxon>Diplogasteroidea</taxon>
        <taxon>Neodiplogasteridae</taxon>
        <taxon>Pristionchus</taxon>
    </lineage>
</organism>
<dbReference type="InterPro" id="IPR003599">
    <property type="entry name" value="Ig_sub"/>
</dbReference>
<name>A0AAN5D0X1_9BILA</name>
<reference evidence="4" key="1">
    <citation type="submission" date="2022-10" db="EMBL/GenBank/DDBJ databases">
        <title>Genome assembly of Pristionchus species.</title>
        <authorList>
            <person name="Yoshida K."/>
            <person name="Sommer R.J."/>
        </authorList>
    </citation>
    <scope>NUCLEOTIDE SEQUENCE [LARGE SCALE GENOMIC DNA]</scope>
    <source>
        <strain evidence="4">RS5460</strain>
    </source>
</reference>
<dbReference type="AlphaFoldDB" id="A0AAN5D0X1"/>
<gene>
    <name evidence="3" type="ORF">PMAYCL1PPCAC_23995</name>
</gene>
<dbReference type="Pfam" id="PF13927">
    <property type="entry name" value="Ig_3"/>
    <property type="match status" value="1"/>
</dbReference>
<evidence type="ECO:0000256" key="1">
    <source>
        <dbReference type="SAM" id="SignalP"/>
    </source>
</evidence>
<feature type="domain" description="Ig-like" evidence="2">
    <location>
        <begin position="52"/>
        <end position="126"/>
    </location>
</feature>
<dbReference type="InterPro" id="IPR007110">
    <property type="entry name" value="Ig-like_dom"/>
</dbReference>
<dbReference type="InterPro" id="IPR036179">
    <property type="entry name" value="Ig-like_dom_sf"/>
</dbReference>
<sequence length="157" mass="18158">MSRLTILGIFLFFLLCVHCNQRKRHHRRSISYDDRWFGFRFESEPESSTFHGKRTIIPCTFSLARKREIVVEWKRDSTPINTSDKRISILSNGSLSMTDASPSDEGIYQCAVHVTDHEGSTWTFLSNKALMRVTSPLRWKKNPGDTSIESGKRNTEM</sequence>
<dbReference type="SMART" id="SM00409">
    <property type="entry name" value="IG"/>
    <property type="match status" value="1"/>
</dbReference>
<evidence type="ECO:0000313" key="3">
    <source>
        <dbReference type="EMBL" id="GMR53800.1"/>
    </source>
</evidence>
<evidence type="ECO:0000313" key="4">
    <source>
        <dbReference type="Proteomes" id="UP001328107"/>
    </source>
</evidence>
<evidence type="ECO:0000259" key="2">
    <source>
        <dbReference type="PROSITE" id="PS50835"/>
    </source>
</evidence>
<feature type="chain" id="PRO_5042862856" description="Ig-like domain-containing protein" evidence="1">
    <location>
        <begin position="20"/>
        <end position="157"/>
    </location>
</feature>
<dbReference type="InterPro" id="IPR013783">
    <property type="entry name" value="Ig-like_fold"/>
</dbReference>
<keyword evidence="1" id="KW-0732">Signal</keyword>
<dbReference type="Gene3D" id="2.60.40.10">
    <property type="entry name" value="Immunoglobulins"/>
    <property type="match status" value="1"/>
</dbReference>
<feature type="signal peptide" evidence="1">
    <location>
        <begin position="1"/>
        <end position="19"/>
    </location>
</feature>
<keyword evidence="4" id="KW-1185">Reference proteome</keyword>
<proteinExistence type="predicted"/>
<comment type="caution">
    <text evidence="3">The sequence shown here is derived from an EMBL/GenBank/DDBJ whole genome shotgun (WGS) entry which is preliminary data.</text>
</comment>
<accession>A0AAN5D0X1</accession>